<feature type="coiled-coil region" evidence="3">
    <location>
        <begin position="258"/>
        <end position="323"/>
    </location>
</feature>
<dbReference type="PROSITE" id="PS51779">
    <property type="entry name" value="POTRA"/>
    <property type="match status" value="1"/>
</dbReference>
<accession>A0A2N1UNI0</accession>
<organism evidence="6 7">
    <name type="scientific">Candidatus Kuenenbacteria bacterium HGW-Kuenenbacteria-1</name>
    <dbReference type="NCBI Taxonomy" id="2013812"/>
    <lineage>
        <taxon>Bacteria</taxon>
        <taxon>Candidatus Kueneniibacteriota</taxon>
    </lineage>
</organism>
<comment type="caution">
    <text evidence="6">The sequence shown here is derived from an EMBL/GenBank/DDBJ whole genome shotgun (WGS) entry which is preliminary data.</text>
</comment>
<dbReference type="GO" id="GO:0016020">
    <property type="term" value="C:membrane"/>
    <property type="evidence" value="ECO:0007669"/>
    <property type="project" value="UniProtKB-SubCell"/>
</dbReference>
<evidence type="ECO:0000256" key="3">
    <source>
        <dbReference type="SAM" id="Coils"/>
    </source>
</evidence>
<feature type="transmembrane region" description="Helical" evidence="4">
    <location>
        <begin position="42"/>
        <end position="65"/>
    </location>
</feature>
<name>A0A2N1UNI0_9BACT</name>
<proteinExistence type="predicted"/>
<gene>
    <name evidence="6" type="ORF">CVV26_01885</name>
</gene>
<evidence type="ECO:0000259" key="5">
    <source>
        <dbReference type="PROSITE" id="PS51779"/>
    </source>
</evidence>
<evidence type="ECO:0000256" key="2">
    <source>
        <dbReference type="ARBA" id="ARBA00023136"/>
    </source>
</evidence>
<evidence type="ECO:0000256" key="1">
    <source>
        <dbReference type="ARBA" id="ARBA00004370"/>
    </source>
</evidence>
<reference evidence="6 7" key="1">
    <citation type="journal article" date="2017" name="ISME J.">
        <title>Potential for microbial H2 and metal transformations associated with novel bacteria and archaea in deep terrestrial subsurface sediments.</title>
        <authorList>
            <person name="Hernsdorf A.W."/>
            <person name="Amano Y."/>
            <person name="Miyakawa K."/>
            <person name="Ise K."/>
            <person name="Suzuki Y."/>
            <person name="Anantharaman K."/>
            <person name="Probst A."/>
            <person name="Burstein D."/>
            <person name="Thomas B.C."/>
            <person name="Banfield J.F."/>
        </authorList>
    </citation>
    <scope>NUCLEOTIDE SEQUENCE [LARGE SCALE GENOMIC DNA]</scope>
    <source>
        <strain evidence="6">HGW-Kuenenbacteria-1</strain>
    </source>
</reference>
<evidence type="ECO:0000313" key="7">
    <source>
        <dbReference type="Proteomes" id="UP000233414"/>
    </source>
</evidence>
<protein>
    <recommendedName>
        <fullName evidence="5">POTRA domain-containing protein</fullName>
    </recommendedName>
</protein>
<keyword evidence="4" id="KW-0812">Transmembrane</keyword>
<dbReference type="InterPro" id="IPR034746">
    <property type="entry name" value="POTRA"/>
</dbReference>
<feature type="domain" description="POTRA" evidence="5">
    <location>
        <begin position="65"/>
        <end position="147"/>
    </location>
</feature>
<evidence type="ECO:0000313" key="6">
    <source>
        <dbReference type="EMBL" id="PKL72396.1"/>
    </source>
</evidence>
<dbReference type="AlphaFoldDB" id="A0A2N1UNI0"/>
<keyword evidence="4" id="KW-1133">Transmembrane helix</keyword>
<dbReference type="Proteomes" id="UP000233414">
    <property type="component" value="Unassembled WGS sequence"/>
</dbReference>
<evidence type="ECO:0000256" key="4">
    <source>
        <dbReference type="SAM" id="Phobius"/>
    </source>
</evidence>
<keyword evidence="3" id="KW-0175">Coiled coil</keyword>
<comment type="subcellular location">
    <subcellularLocation>
        <location evidence="1">Membrane</location>
    </subcellularLocation>
</comment>
<keyword evidence="2 4" id="KW-0472">Membrane</keyword>
<dbReference type="EMBL" id="PGYQ01000006">
    <property type="protein sequence ID" value="PKL72396.1"/>
    <property type="molecule type" value="Genomic_DNA"/>
</dbReference>
<sequence>MIKKQSKIKLDYHRSNYKNTSSSQNKNSQLYYYNVVKKRKKMFFLILLLVCLIASFNFLFFSPYFDIQNFEISKTQSISQEEIKKIVEDQTKQRRFFLFNQKNFFLFNTKKLQDSLNQKYNLNKLKILKEFKNSVKVTTIKIDLEEKISTLILITPDDKCYFLDEQGTALKEIISNNLNIKTENENDNQKKCAPEILSEKFKKIPIIYNETEKNIEIKKTIISKKIIQSVLFLYKELPLKTNIKINFFKIPILKKLDLAKEKEKITEKSKDEKNLEEEYKKLEKTEIRVATKDGFEIYFDIFFSDLNQQINNLRKVLNQEIKNKTSSLEYIDLRFGNRIYYKVKE</sequence>